<sequence length="112" mass="12587">MFCVLLRPMFSMSLRLPLFCNYKAVESPVVGDTWLVAGRELEATAPIAHSGAASSPSASAVFHHIHRFQHQFWTEALSSAVLLHFQQSYSKISGLPSMQRPRQTAFRNGQRR</sequence>
<comment type="caution">
    <text evidence="2">The sequence shown here is derived from an EMBL/GenBank/DDBJ whole genome shotgun (WGS) entry which is preliminary data.</text>
</comment>
<organism evidence="2 3">
    <name type="scientific">Polarella glacialis</name>
    <name type="common">Dinoflagellate</name>
    <dbReference type="NCBI Taxonomy" id="89957"/>
    <lineage>
        <taxon>Eukaryota</taxon>
        <taxon>Sar</taxon>
        <taxon>Alveolata</taxon>
        <taxon>Dinophyceae</taxon>
        <taxon>Suessiales</taxon>
        <taxon>Suessiaceae</taxon>
        <taxon>Polarella</taxon>
    </lineage>
</organism>
<dbReference type="Proteomes" id="UP000626109">
    <property type="component" value="Unassembled WGS sequence"/>
</dbReference>
<keyword evidence="1" id="KW-0732">Signal</keyword>
<protein>
    <recommendedName>
        <fullName evidence="4">Secreted protein</fullName>
    </recommendedName>
</protein>
<proteinExistence type="predicted"/>
<name>A0A813LHX7_POLGL</name>
<feature type="chain" id="PRO_5033045760" description="Secreted protein" evidence="1">
    <location>
        <begin position="16"/>
        <end position="112"/>
    </location>
</feature>
<feature type="non-terminal residue" evidence="2">
    <location>
        <position position="112"/>
    </location>
</feature>
<reference evidence="2" key="1">
    <citation type="submission" date="2021-02" db="EMBL/GenBank/DDBJ databases">
        <authorList>
            <person name="Dougan E. K."/>
            <person name="Rhodes N."/>
            <person name="Thang M."/>
            <person name="Chan C."/>
        </authorList>
    </citation>
    <scope>NUCLEOTIDE SEQUENCE</scope>
</reference>
<evidence type="ECO:0000313" key="3">
    <source>
        <dbReference type="Proteomes" id="UP000626109"/>
    </source>
</evidence>
<evidence type="ECO:0000313" key="2">
    <source>
        <dbReference type="EMBL" id="CAE8732749.1"/>
    </source>
</evidence>
<evidence type="ECO:0008006" key="4">
    <source>
        <dbReference type="Google" id="ProtNLM"/>
    </source>
</evidence>
<dbReference type="AlphaFoldDB" id="A0A813LHX7"/>
<accession>A0A813LHX7</accession>
<feature type="signal peptide" evidence="1">
    <location>
        <begin position="1"/>
        <end position="15"/>
    </location>
</feature>
<dbReference type="EMBL" id="CAJNNW010036224">
    <property type="protein sequence ID" value="CAE8732749.1"/>
    <property type="molecule type" value="Genomic_DNA"/>
</dbReference>
<evidence type="ECO:0000256" key="1">
    <source>
        <dbReference type="SAM" id="SignalP"/>
    </source>
</evidence>
<gene>
    <name evidence="2" type="ORF">PGLA2088_LOCUS46536</name>
</gene>